<dbReference type="Proteomes" id="UP000221734">
    <property type="component" value="Chromosome Kuenenia_stuttgartiensis_MBR1"/>
</dbReference>
<name>A0A2C9CI16_KUEST</name>
<evidence type="ECO:0000256" key="1">
    <source>
        <dbReference type="ARBA" id="ARBA00004141"/>
    </source>
</evidence>
<dbReference type="AlphaFoldDB" id="A0A2C9CI16"/>
<dbReference type="GO" id="GO:0016020">
    <property type="term" value="C:membrane"/>
    <property type="evidence" value="ECO:0007669"/>
    <property type="project" value="UniProtKB-SubCell"/>
</dbReference>
<dbReference type="PANTHER" id="PTHR30576">
    <property type="entry name" value="COLANIC BIOSYNTHESIS UDP-GLUCOSE LIPID CARRIER TRANSFERASE"/>
    <property type="match status" value="1"/>
</dbReference>
<evidence type="ECO:0000256" key="6">
    <source>
        <dbReference type="ARBA" id="ARBA00023136"/>
    </source>
</evidence>
<dbReference type="InterPro" id="IPR017475">
    <property type="entry name" value="EPS_sugar_tfrase"/>
</dbReference>
<dbReference type="PANTHER" id="PTHR30576:SF10">
    <property type="entry name" value="SLL5057 PROTEIN"/>
    <property type="match status" value="1"/>
</dbReference>
<reference evidence="10" key="1">
    <citation type="submission" date="2017-10" db="EMBL/GenBank/DDBJ databases">
        <authorList>
            <person name="Frank J."/>
        </authorList>
    </citation>
    <scope>NUCLEOTIDE SEQUENCE [LARGE SCALE GENOMIC DNA]</scope>
</reference>
<feature type="transmembrane region" description="Helical" evidence="7">
    <location>
        <begin position="12"/>
        <end position="32"/>
    </location>
</feature>
<evidence type="ECO:0000256" key="5">
    <source>
        <dbReference type="ARBA" id="ARBA00022989"/>
    </source>
</evidence>
<dbReference type="Pfam" id="PF02397">
    <property type="entry name" value="Bac_transf"/>
    <property type="match status" value="1"/>
</dbReference>
<keyword evidence="3" id="KW-0808">Transferase</keyword>
<evidence type="ECO:0000256" key="3">
    <source>
        <dbReference type="ARBA" id="ARBA00022679"/>
    </source>
</evidence>
<organism evidence="9 10">
    <name type="scientific">Kuenenia stuttgartiensis</name>
    <dbReference type="NCBI Taxonomy" id="174633"/>
    <lineage>
        <taxon>Bacteria</taxon>
        <taxon>Pseudomonadati</taxon>
        <taxon>Planctomycetota</taxon>
        <taxon>Candidatus Brocadiia</taxon>
        <taxon>Candidatus Brocadiales</taxon>
        <taxon>Candidatus Brocadiaceae</taxon>
        <taxon>Candidatus Kuenenia</taxon>
    </lineage>
</organism>
<feature type="transmembrane region" description="Helical" evidence="7">
    <location>
        <begin position="44"/>
        <end position="65"/>
    </location>
</feature>
<feature type="domain" description="Bacterial sugar transferase" evidence="8">
    <location>
        <begin position="288"/>
        <end position="476"/>
    </location>
</feature>
<proteinExistence type="inferred from homology"/>
<keyword evidence="10" id="KW-1185">Reference proteome</keyword>
<evidence type="ECO:0000256" key="4">
    <source>
        <dbReference type="ARBA" id="ARBA00022692"/>
    </source>
</evidence>
<feature type="transmembrane region" description="Helical" evidence="7">
    <location>
        <begin position="110"/>
        <end position="130"/>
    </location>
</feature>
<dbReference type="Gene3D" id="3.40.50.720">
    <property type="entry name" value="NAD(P)-binding Rossmann-like Domain"/>
    <property type="match status" value="1"/>
</dbReference>
<accession>A0A2C9CI16</accession>
<sequence length="482" mass="55135">MLKEYHLFFRRLMICFDLFIVTISFFLSPFLFSDYGDVIQQFGNYFILLPALLSVWGIFLHNFGMYESFRTKNITEVIFPVIETALVGGGLLGSFVFLAKIQTIGSEHLFYSFFMATILLCGEKVSLLFFMQYQRKNGFNTRNILIVGTGKRAQHFINTIGKNVEWGINVIGLIDNDAAKKNTVVCGNKVIGAVKDIPAIIHKTVVDEVMFVVPRSWLNTVEEMIRYLCDIEGLKVSVAVDLFTLNLARTKYSHVTPDTIGKTRSYLSEFPLLVFESAPDKLLQLFIKRLMDIIFSGIALVSLFPVFLIIAIAIKTTSNGPLFFKQKRCSLNGRVFKLYKFRTMVADAEAKRGALLKNNEMQGPVFKMSNDPRVTKIGKFLRKYSIDEFPQFWNVLKGDMSLVGPRPPIPKEVDEYEPWHRRRLSMRPGLTCIWQVSGRNKITNFDEWMRLDLEYIDNWSVWLDFKILFGTVPAVLAGSGAK</sequence>
<keyword evidence="5 7" id="KW-1133">Transmembrane helix</keyword>
<comment type="subcellular location">
    <subcellularLocation>
        <location evidence="1">Membrane</location>
        <topology evidence="1">Multi-pass membrane protein</topology>
    </subcellularLocation>
</comment>
<dbReference type="KEGG" id="kst:KSMBR1_3061"/>
<evidence type="ECO:0000313" key="10">
    <source>
        <dbReference type="Proteomes" id="UP000221734"/>
    </source>
</evidence>
<dbReference type="SUPFAM" id="SSF53335">
    <property type="entry name" value="S-adenosyl-L-methionine-dependent methyltransferases"/>
    <property type="match status" value="1"/>
</dbReference>
<dbReference type="Pfam" id="PF13727">
    <property type="entry name" value="CoA_binding_3"/>
    <property type="match status" value="1"/>
</dbReference>
<dbReference type="InterPro" id="IPR003362">
    <property type="entry name" value="Bact_transf"/>
</dbReference>
<dbReference type="RefSeq" id="WP_230408007.1">
    <property type="nucleotide sequence ID" value="NZ_LT934425.1"/>
</dbReference>
<keyword evidence="6 7" id="KW-0472">Membrane</keyword>
<keyword evidence="4 7" id="KW-0812">Transmembrane</keyword>
<protein>
    <recommendedName>
        <fullName evidence="8">Bacterial sugar transferase domain-containing protein</fullName>
    </recommendedName>
</protein>
<comment type="similarity">
    <text evidence="2">Belongs to the bacterial sugar transferase family.</text>
</comment>
<gene>
    <name evidence="9" type="primary">cps14E</name>
    <name evidence="9" type="ORF">KSMBR1_3061</name>
</gene>
<evidence type="ECO:0000256" key="7">
    <source>
        <dbReference type="SAM" id="Phobius"/>
    </source>
</evidence>
<dbReference type="InterPro" id="IPR029063">
    <property type="entry name" value="SAM-dependent_MTases_sf"/>
</dbReference>
<evidence type="ECO:0000313" key="9">
    <source>
        <dbReference type="EMBL" id="SOH05539.1"/>
    </source>
</evidence>
<evidence type="ECO:0000259" key="8">
    <source>
        <dbReference type="Pfam" id="PF02397"/>
    </source>
</evidence>
<feature type="transmembrane region" description="Helical" evidence="7">
    <location>
        <begin position="293"/>
        <end position="314"/>
    </location>
</feature>
<evidence type="ECO:0000256" key="2">
    <source>
        <dbReference type="ARBA" id="ARBA00006464"/>
    </source>
</evidence>
<feature type="transmembrane region" description="Helical" evidence="7">
    <location>
        <begin position="77"/>
        <end position="98"/>
    </location>
</feature>
<dbReference type="GO" id="GO:0016780">
    <property type="term" value="F:phosphotransferase activity, for other substituted phosphate groups"/>
    <property type="evidence" value="ECO:0007669"/>
    <property type="project" value="TreeGrafter"/>
</dbReference>
<dbReference type="NCBIfam" id="TIGR03025">
    <property type="entry name" value="EPS_sugtrans"/>
    <property type="match status" value="1"/>
</dbReference>
<dbReference type="EMBL" id="LT934425">
    <property type="protein sequence ID" value="SOH05539.1"/>
    <property type="molecule type" value="Genomic_DNA"/>
</dbReference>